<proteinExistence type="predicted"/>
<evidence type="ECO:0000313" key="2">
    <source>
        <dbReference type="EMBL" id="RFM25334.1"/>
    </source>
</evidence>
<name>A0A395M5W0_9BACT</name>
<accession>A0A395M5W0</accession>
<evidence type="ECO:0000256" key="1">
    <source>
        <dbReference type="SAM" id="Phobius"/>
    </source>
</evidence>
<evidence type="ECO:0000313" key="3">
    <source>
        <dbReference type="EMBL" id="RFM25544.1"/>
    </source>
</evidence>
<feature type="transmembrane region" description="Helical" evidence="1">
    <location>
        <begin position="6"/>
        <end position="24"/>
    </location>
</feature>
<dbReference type="EMBL" id="PHFL01000001">
    <property type="protein sequence ID" value="RFM25544.1"/>
    <property type="molecule type" value="Genomic_DNA"/>
</dbReference>
<dbReference type="Proteomes" id="UP000266389">
    <property type="component" value="Unassembled WGS sequence"/>
</dbReference>
<comment type="caution">
    <text evidence="2">The sequence shown here is derived from an EMBL/GenBank/DDBJ whole genome shotgun (WGS) entry which is preliminary data.</text>
</comment>
<dbReference type="AlphaFoldDB" id="A0A395M5W0"/>
<evidence type="ECO:0000313" key="4">
    <source>
        <dbReference type="Proteomes" id="UP000266389"/>
    </source>
</evidence>
<feature type="transmembrane region" description="Helical" evidence="1">
    <location>
        <begin position="36"/>
        <end position="58"/>
    </location>
</feature>
<dbReference type="EMBL" id="PHFL01000007">
    <property type="protein sequence ID" value="RFM25334.1"/>
    <property type="molecule type" value="Genomic_DNA"/>
</dbReference>
<keyword evidence="1" id="KW-0812">Transmembrane</keyword>
<reference evidence="2" key="2">
    <citation type="submission" date="2017-08" db="EMBL/GenBank/DDBJ databases">
        <authorList>
            <person name="de Groot N.N."/>
        </authorList>
    </citation>
    <scope>NUCLEOTIDE SEQUENCE</scope>
    <source>
        <strain evidence="2">OS</strain>
    </source>
</reference>
<reference evidence="2 4" key="1">
    <citation type="journal article" date="2011" name="ISME J.">
        <title>Community ecology of hot spring cyanobacterial mats: predominant populations and their functional potential.</title>
        <authorList>
            <person name="Klatt C.G."/>
            <person name="Wood J.M."/>
            <person name="Rusch D.B."/>
            <person name="Bateson M.M."/>
            <person name="Hamamura N."/>
            <person name="Heidelberg J.F."/>
            <person name="Grossman A.R."/>
            <person name="Bhaya D."/>
            <person name="Cohan F.M."/>
            <person name="Kuhl M."/>
            <person name="Bryant D.A."/>
            <person name="Ward D.M."/>
        </authorList>
    </citation>
    <scope>NUCLEOTIDE SEQUENCE [LARGE SCALE GENOMIC DNA]</scope>
    <source>
        <strain evidence="2">OS</strain>
    </source>
</reference>
<sequence>MKILSYVLLLIGLVGIVVGSIRYSQQTEWEHWAPKLVWLSVLGSSIFVTGIGVVIFLAS</sequence>
<keyword evidence="1" id="KW-1133">Transmembrane helix</keyword>
<organism evidence="2 4">
    <name type="scientific">Candidatus Thermochlorobacter aerophilus</name>
    <dbReference type="NCBI Taxonomy" id="1868324"/>
    <lineage>
        <taxon>Bacteria</taxon>
        <taxon>Pseudomonadati</taxon>
        <taxon>Chlorobiota</taxon>
        <taxon>Chlorobiia</taxon>
        <taxon>Chlorobiales</taxon>
        <taxon>Candidatus Thermochlorobacteriaceae</taxon>
        <taxon>Candidatus Thermochlorobacter</taxon>
    </lineage>
</organism>
<gene>
    <name evidence="3" type="ORF">D0433_00510</name>
    <name evidence="2" type="ORF">D0433_01575</name>
</gene>
<keyword evidence="1" id="KW-0472">Membrane</keyword>
<protein>
    <submittedName>
        <fullName evidence="2">Uncharacterized protein</fullName>
    </submittedName>
</protein>